<dbReference type="Proteomes" id="UP000310158">
    <property type="component" value="Unassembled WGS sequence"/>
</dbReference>
<organism evidence="2 3">
    <name type="scientific">Bondarzewia mesenterica</name>
    <dbReference type="NCBI Taxonomy" id="1095465"/>
    <lineage>
        <taxon>Eukaryota</taxon>
        <taxon>Fungi</taxon>
        <taxon>Dikarya</taxon>
        <taxon>Basidiomycota</taxon>
        <taxon>Agaricomycotina</taxon>
        <taxon>Agaricomycetes</taxon>
        <taxon>Russulales</taxon>
        <taxon>Bondarzewiaceae</taxon>
        <taxon>Bondarzewia</taxon>
    </lineage>
</organism>
<gene>
    <name evidence="2" type="ORF">EW146_g8936</name>
</gene>
<feature type="compositionally biased region" description="Polar residues" evidence="1">
    <location>
        <begin position="23"/>
        <end position="56"/>
    </location>
</feature>
<accession>A0A4S4LAS9</accession>
<keyword evidence="3" id="KW-1185">Reference proteome</keyword>
<protein>
    <submittedName>
        <fullName evidence="2">Uncharacterized protein</fullName>
    </submittedName>
</protein>
<feature type="region of interest" description="Disordered" evidence="1">
    <location>
        <begin position="1"/>
        <end position="65"/>
    </location>
</feature>
<name>A0A4S4LAS9_9AGAM</name>
<evidence type="ECO:0000256" key="1">
    <source>
        <dbReference type="SAM" id="MobiDB-lite"/>
    </source>
</evidence>
<comment type="caution">
    <text evidence="2">The sequence shown here is derived from an EMBL/GenBank/DDBJ whole genome shotgun (WGS) entry which is preliminary data.</text>
</comment>
<reference evidence="2 3" key="1">
    <citation type="submission" date="2019-02" db="EMBL/GenBank/DDBJ databases">
        <title>Genome sequencing of the rare red list fungi Bondarzewia mesenterica.</title>
        <authorList>
            <person name="Buettner E."/>
            <person name="Kellner H."/>
        </authorList>
    </citation>
    <scope>NUCLEOTIDE SEQUENCE [LARGE SCALE GENOMIC DNA]</scope>
    <source>
        <strain evidence="2 3">DSM 108281</strain>
    </source>
</reference>
<dbReference type="AlphaFoldDB" id="A0A4S4LAS9"/>
<evidence type="ECO:0000313" key="2">
    <source>
        <dbReference type="EMBL" id="THH08625.1"/>
    </source>
</evidence>
<proteinExistence type="predicted"/>
<evidence type="ECO:0000313" key="3">
    <source>
        <dbReference type="Proteomes" id="UP000310158"/>
    </source>
</evidence>
<sequence length="196" mass="21106">MSQHSSIDLPHLELSSDVAMTPTLPSSASSEEMHQTNPQPSTAPSANTASDNQSTARRFPPVPTPVPIHVRLDTHAAAVGDGDTWSMVCEPIRPISVGMTVQLYSGRKIAEPSEIKGVIITIRALMVTSIIFTLGGGSTWGTHLAVPRAWATVHWMVAALHFLSTPFLHDTLPILPPSCLLNDPNNTHHPSHCLHL</sequence>
<dbReference type="EMBL" id="SGPL01000684">
    <property type="protein sequence ID" value="THH08625.1"/>
    <property type="molecule type" value="Genomic_DNA"/>
</dbReference>